<evidence type="ECO:0000313" key="1">
    <source>
        <dbReference type="EMBL" id="QHT21627.1"/>
    </source>
</evidence>
<sequence length="209" mass="24380">MSLSETIYFCDNCDNIMDVRKNILKPTETLASEIIETNEITETEQNIDYKTILDKVSNNEKLTHEELKSIDLKDLFENKHYKSLAKKGEVKKMILNMIEEMGNTDENINAYFYCNNCCFSKKIENETKILTKHSANTNTYNIHNEYTDPTLYKNKVFSNTMPVTRNFVCPNDKCDSNTGKKPTEAIFFRENKDSYKLIHVCKVCLTIKY</sequence>
<reference evidence="1" key="1">
    <citation type="journal article" date="2020" name="Nature">
        <title>Giant virus diversity and host interactions through global metagenomics.</title>
        <authorList>
            <person name="Schulz F."/>
            <person name="Roux S."/>
            <person name="Paez-Espino D."/>
            <person name="Jungbluth S."/>
            <person name="Walsh D.A."/>
            <person name="Denef V.J."/>
            <person name="McMahon K.D."/>
            <person name="Konstantinidis K.T."/>
            <person name="Eloe-Fadrosh E.A."/>
            <person name="Kyrpides N.C."/>
            <person name="Woyke T."/>
        </authorList>
    </citation>
    <scope>NUCLEOTIDE SEQUENCE</scope>
    <source>
        <strain evidence="1">GVMAG-M-3300023179-103</strain>
    </source>
</reference>
<protein>
    <submittedName>
        <fullName evidence="1">Uncharacterized protein</fullName>
    </submittedName>
</protein>
<accession>A0A6C0DXN0</accession>
<proteinExistence type="predicted"/>
<dbReference type="AlphaFoldDB" id="A0A6C0DXN0"/>
<name>A0A6C0DXN0_9ZZZZ</name>
<organism evidence="1">
    <name type="scientific">viral metagenome</name>
    <dbReference type="NCBI Taxonomy" id="1070528"/>
    <lineage>
        <taxon>unclassified sequences</taxon>
        <taxon>metagenomes</taxon>
        <taxon>organismal metagenomes</taxon>
    </lineage>
</organism>
<dbReference type="EMBL" id="MN739695">
    <property type="protein sequence ID" value="QHT21627.1"/>
    <property type="molecule type" value="Genomic_DNA"/>
</dbReference>